<keyword evidence="6 8" id="KW-0472">Membrane</keyword>
<evidence type="ECO:0000256" key="8">
    <source>
        <dbReference type="SAM" id="Phobius"/>
    </source>
</evidence>
<dbReference type="PANTHER" id="PTHR43652:SF2">
    <property type="entry name" value="BASIC AMINO ACID ANTIPORTER YFCC-RELATED"/>
    <property type="match status" value="1"/>
</dbReference>
<feature type="domain" description="RCK C-terminal" evidence="9">
    <location>
        <begin position="210"/>
        <end position="297"/>
    </location>
</feature>
<feature type="transmembrane region" description="Helical" evidence="8">
    <location>
        <begin position="563"/>
        <end position="581"/>
    </location>
</feature>
<dbReference type="GO" id="GO:0006813">
    <property type="term" value="P:potassium ion transport"/>
    <property type="evidence" value="ECO:0007669"/>
    <property type="project" value="InterPro"/>
</dbReference>
<feature type="transmembrane region" description="Helical" evidence="8">
    <location>
        <begin position="6"/>
        <end position="26"/>
    </location>
</feature>
<dbReference type="AlphaFoldDB" id="A0A1H9ZDG8"/>
<evidence type="ECO:0000256" key="5">
    <source>
        <dbReference type="ARBA" id="ARBA00022989"/>
    </source>
</evidence>
<accession>A0A1H9ZDG8</accession>
<feature type="transmembrane region" description="Helical" evidence="8">
    <location>
        <begin position="33"/>
        <end position="51"/>
    </location>
</feature>
<feature type="transmembrane region" description="Helical" evidence="8">
    <location>
        <begin position="602"/>
        <end position="622"/>
    </location>
</feature>
<evidence type="ECO:0000313" key="10">
    <source>
        <dbReference type="EMBL" id="SES79668.1"/>
    </source>
</evidence>
<protein>
    <submittedName>
        <fullName evidence="10">TrkA-C domain-containing protein</fullName>
    </submittedName>
</protein>
<feature type="transmembrane region" description="Helical" evidence="8">
    <location>
        <begin position="432"/>
        <end position="463"/>
    </location>
</feature>
<feature type="domain" description="RCK C-terminal" evidence="9">
    <location>
        <begin position="330"/>
        <end position="416"/>
    </location>
</feature>
<feature type="compositionally biased region" description="Basic and acidic residues" evidence="7">
    <location>
        <begin position="313"/>
        <end position="337"/>
    </location>
</feature>
<feature type="transmembrane region" description="Helical" evidence="8">
    <location>
        <begin position="140"/>
        <end position="157"/>
    </location>
</feature>
<feature type="transmembrane region" description="Helical" evidence="8">
    <location>
        <begin position="115"/>
        <end position="133"/>
    </location>
</feature>
<dbReference type="Pfam" id="PF03600">
    <property type="entry name" value="CitMHS"/>
    <property type="match status" value="1"/>
</dbReference>
<proteinExistence type="predicted"/>
<feature type="region of interest" description="Disordered" evidence="7">
    <location>
        <begin position="301"/>
        <end position="337"/>
    </location>
</feature>
<dbReference type="GO" id="GO:0008324">
    <property type="term" value="F:monoatomic cation transmembrane transporter activity"/>
    <property type="evidence" value="ECO:0007669"/>
    <property type="project" value="InterPro"/>
</dbReference>
<gene>
    <name evidence="10" type="ORF">SAMN05216326_1047</name>
</gene>
<dbReference type="SUPFAM" id="SSF116726">
    <property type="entry name" value="TrkA C-terminal domain-like"/>
    <property type="match status" value="2"/>
</dbReference>
<evidence type="ECO:0000256" key="7">
    <source>
        <dbReference type="SAM" id="MobiDB-lite"/>
    </source>
</evidence>
<reference evidence="11" key="1">
    <citation type="submission" date="2016-10" db="EMBL/GenBank/DDBJ databases">
        <authorList>
            <person name="Varghese N."/>
            <person name="Submissions S."/>
        </authorList>
    </citation>
    <scope>NUCLEOTIDE SEQUENCE [LARGE SCALE GENOMIC DNA]</scope>
    <source>
        <strain evidence="11">Nm71</strain>
    </source>
</reference>
<evidence type="ECO:0000256" key="1">
    <source>
        <dbReference type="ARBA" id="ARBA00004141"/>
    </source>
</evidence>
<keyword evidence="11" id="KW-1185">Reference proteome</keyword>
<dbReference type="InterPro" id="IPR006037">
    <property type="entry name" value="RCK_C"/>
</dbReference>
<feature type="transmembrane region" description="Helical" evidence="8">
    <location>
        <begin position="483"/>
        <end position="507"/>
    </location>
</feature>
<dbReference type="GO" id="GO:0005886">
    <property type="term" value="C:plasma membrane"/>
    <property type="evidence" value="ECO:0007669"/>
    <property type="project" value="TreeGrafter"/>
</dbReference>
<dbReference type="InterPro" id="IPR036721">
    <property type="entry name" value="RCK_C_sf"/>
</dbReference>
<dbReference type="Proteomes" id="UP000199345">
    <property type="component" value="Unassembled WGS sequence"/>
</dbReference>
<evidence type="ECO:0000259" key="9">
    <source>
        <dbReference type="PROSITE" id="PS51202"/>
    </source>
</evidence>
<dbReference type="InterPro" id="IPR004680">
    <property type="entry name" value="Cit_transptr-like_dom"/>
</dbReference>
<name>A0A1H9ZDG8_9PROT</name>
<evidence type="ECO:0000256" key="6">
    <source>
        <dbReference type="ARBA" id="ARBA00023136"/>
    </source>
</evidence>
<dbReference type="InterPro" id="IPR051679">
    <property type="entry name" value="DASS-Related_Transporters"/>
</dbReference>
<keyword evidence="3 8" id="KW-0812">Transmembrane</keyword>
<dbReference type="PANTHER" id="PTHR43652">
    <property type="entry name" value="BASIC AMINO ACID ANTIPORTER YFCC-RELATED"/>
    <property type="match status" value="1"/>
</dbReference>
<evidence type="ECO:0000313" key="11">
    <source>
        <dbReference type="Proteomes" id="UP000199345"/>
    </source>
</evidence>
<dbReference type="Pfam" id="PF02080">
    <property type="entry name" value="TrkA_C"/>
    <property type="match status" value="1"/>
</dbReference>
<evidence type="ECO:0000256" key="2">
    <source>
        <dbReference type="ARBA" id="ARBA00022448"/>
    </source>
</evidence>
<comment type="subcellular location">
    <subcellularLocation>
        <location evidence="1">Membrane</location>
        <topology evidence="1">Multi-pass membrane protein</topology>
    </subcellularLocation>
</comment>
<feature type="transmembrane region" description="Helical" evidence="8">
    <location>
        <begin position="177"/>
        <end position="201"/>
    </location>
</feature>
<evidence type="ECO:0000256" key="4">
    <source>
        <dbReference type="ARBA" id="ARBA00022737"/>
    </source>
</evidence>
<evidence type="ECO:0000256" key="3">
    <source>
        <dbReference type="ARBA" id="ARBA00022692"/>
    </source>
</evidence>
<sequence length="624" mass="66268">MDSIQLTVEQLQIAGILLITAALFLWGRWRHDMVAVGALLACTITGLVSYTDAFLGFSHPAVITVACILILSAGLQSSGAVDWLTRWLLPVKSGPTLSMVALTCLAAVLSGFMNNVGALAILIPVALQMAARLNMPPGRILMPVAFGSILGGMTTMIGTPPNLIVSGIRAETTELGYFSMFDFTPVGISVAIVGVLFITLFGWRLVPERKQAGSEGFDLSAYLTEARVPEDSKAVGMRLHEVEAALSAADAQVVGLVRNDVRVTPASLSRKIYANDILIIEAEAEPLANALSSLGLVLEEAKTEEQASDEDSSEHQENEKKASAHNEQPDNEKDKKPVSSELILAEYVVLPASFLVNRSPSMIALRTHYGVNLLALSRTGSRTMARLRTIQFRAGDVLLLQGPPDALAEFAENTGCVPLAERTLRFPDKRKALLSGLILLSAIGIIVSGILPPAIAFLCGVLAVTGLQIVPLRNAYQVIDWSVIVLLAALIPVASAMQSTGVADLIARGLLESLAQGHAIIALGLILIVTMTLSDVMNNAATAAVMCPIALGTANQLGVNHDAFLMAVAVGASCAFLTPIGHQNNTLILGPGGFRFGDYWRLGLPLEILVVSVSIPMLIWVWPL</sequence>
<keyword evidence="5 8" id="KW-1133">Transmembrane helix</keyword>
<keyword evidence="4" id="KW-0677">Repeat</keyword>
<dbReference type="RefSeq" id="WP_218142925.1">
    <property type="nucleotide sequence ID" value="NZ_FOIA01000004.1"/>
</dbReference>
<feature type="transmembrane region" description="Helical" evidence="8">
    <location>
        <begin position="519"/>
        <end position="551"/>
    </location>
</feature>
<dbReference type="PROSITE" id="PS51202">
    <property type="entry name" value="RCK_C"/>
    <property type="match status" value="2"/>
</dbReference>
<dbReference type="EMBL" id="FOIA01000004">
    <property type="protein sequence ID" value="SES79668.1"/>
    <property type="molecule type" value="Genomic_DNA"/>
</dbReference>
<keyword evidence="2" id="KW-0813">Transport</keyword>
<dbReference type="Gene3D" id="3.30.70.1450">
    <property type="entry name" value="Regulator of K+ conductance, C-terminal domain"/>
    <property type="match status" value="2"/>
</dbReference>
<organism evidence="10 11">
    <name type="scientific">Nitrosomonas marina</name>
    <dbReference type="NCBI Taxonomy" id="917"/>
    <lineage>
        <taxon>Bacteria</taxon>
        <taxon>Pseudomonadati</taxon>
        <taxon>Pseudomonadota</taxon>
        <taxon>Betaproteobacteria</taxon>
        <taxon>Nitrosomonadales</taxon>
        <taxon>Nitrosomonadaceae</taxon>
        <taxon>Nitrosomonas</taxon>
    </lineage>
</organism>